<keyword evidence="3" id="KW-1185">Reference proteome</keyword>
<evidence type="ECO:0000313" key="2">
    <source>
        <dbReference type="EMBL" id="MBD3919610.1"/>
    </source>
</evidence>
<feature type="region of interest" description="Disordered" evidence="1">
    <location>
        <begin position="104"/>
        <end position="136"/>
    </location>
</feature>
<reference evidence="2 3" key="1">
    <citation type="submission" date="2020-09" db="EMBL/GenBank/DDBJ databases">
        <title>Paenibacillus sp. strain PR3 16S rRNA gene Genome sequencing and assembly.</title>
        <authorList>
            <person name="Kim J."/>
        </authorList>
    </citation>
    <scope>NUCLEOTIDE SEQUENCE [LARGE SCALE GENOMIC DNA]</scope>
    <source>
        <strain evidence="2 3">PR3</strain>
    </source>
</reference>
<gene>
    <name evidence="2" type="ORF">H8B09_12670</name>
</gene>
<comment type="caution">
    <text evidence="2">The sequence shown here is derived from an EMBL/GenBank/DDBJ whole genome shotgun (WGS) entry which is preliminary data.</text>
</comment>
<feature type="compositionally biased region" description="Basic and acidic residues" evidence="1">
    <location>
        <begin position="104"/>
        <end position="121"/>
    </location>
</feature>
<dbReference type="Pfam" id="PF11208">
    <property type="entry name" value="DUF2992"/>
    <property type="match status" value="1"/>
</dbReference>
<dbReference type="InterPro" id="IPR016787">
    <property type="entry name" value="UCP021328"/>
</dbReference>
<dbReference type="EMBL" id="JACXZA010000003">
    <property type="protein sequence ID" value="MBD3919610.1"/>
    <property type="molecule type" value="Genomic_DNA"/>
</dbReference>
<dbReference type="Proteomes" id="UP000609346">
    <property type="component" value="Unassembled WGS sequence"/>
</dbReference>
<evidence type="ECO:0000313" key="3">
    <source>
        <dbReference type="Proteomes" id="UP000609346"/>
    </source>
</evidence>
<dbReference type="PIRSF" id="PIRSF021328">
    <property type="entry name" value="UCP021328"/>
    <property type="match status" value="1"/>
</dbReference>
<organism evidence="2 3">
    <name type="scientific">Paenibacillus terricola</name>
    <dbReference type="NCBI Taxonomy" id="2763503"/>
    <lineage>
        <taxon>Bacteria</taxon>
        <taxon>Bacillati</taxon>
        <taxon>Bacillota</taxon>
        <taxon>Bacilli</taxon>
        <taxon>Bacillales</taxon>
        <taxon>Paenibacillaceae</taxon>
        <taxon>Paenibacillus</taxon>
    </lineage>
</organism>
<accession>A0ABR8MUG8</accession>
<sequence>MKLTVMFDGQYWIGIVEEQNKGKLRAARHVFGSEPQDEEVLLFIERELLLLVSRLTQEVDVRKPTATKVNPKRLARQVASEVRSRGVSSYAQEALKLEYEKRKREKQAYSKQQREADESRKWALKKHKAKEKHRGH</sequence>
<evidence type="ECO:0000256" key="1">
    <source>
        <dbReference type="SAM" id="MobiDB-lite"/>
    </source>
</evidence>
<feature type="compositionally biased region" description="Basic residues" evidence="1">
    <location>
        <begin position="122"/>
        <end position="136"/>
    </location>
</feature>
<protein>
    <submittedName>
        <fullName evidence="2">YjdF family protein</fullName>
    </submittedName>
</protein>
<dbReference type="RefSeq" id="WP_191203919.1">
    <property type="nucleotide sequence ID" value="NZ_JACXZA010000003.1"/>
</dbReference>
<proteinExistence type="predicted"/>
<name>A0ABR8MUG8_9BACL</name>